<evidence type="ECO:0000256" key="11">
    <source>
        <dbReference type="ARBA" id="ARBA00038737"/>
    </source>
</evidence>
<evidence type="ECO:0000256" key="7">
    <source>
        <dbReference type="ARBA" id="ARBA00023130"/>
    </source>
</evidence>
<comment type="subcellular location">
    <subcellularLocation>
        <location evidence="1">Cell membrane</location>
    </subcellularLocation>
    <subcellularLocation>
        <location evidence="2">Secreted</location>
    </subcellularLocation>
</comment>
<dbReference type="Bgee" id="ENSPPAG00000006735">
    <property type="expression patterns" value="Expressed in liver and 4 other cell types or tissues"/>
</dbReference>
<dbReference type="GO" id="GO:0005886">
    <property type="term" value="C:plasma membrane"/>
    <property type="evidence" value="ECO:0007669"/>
    <property type="project" value="UniProtKB-SubCell"/>
</dbReference>
<reference evidence="15" key="2">
    <citation type="submission" date="2025-08" db="UniProtKB">
        <authorList>
            <consortium name="Ensembl"/>
        </authorList>
    </citation>
    <scope>IDENTIFICATION</scope>
</reference>
<evidence type="ECO:0000256" key="8">
    <source>
        <dbReference type="ARBA" id="ARBA00023136"/>
    </source>
</evidence>
<keyword evidence="4" id="KW-0964">Secreted</keyword>
<evidence type="ECO:0000256" key="3">
    <source>
        <dbReference type="ARBA" id="ARBA00022475"/>
    </source>
</evidence>
<protein>
    <recommendedName>
        <fullName evidence="14">Ig-like domain-containing protein</fullName>
    </recommendedName>
</protein>
<dbReference type="InterPro" id="IPR013106">
    <property type="entry name" value="Ig_V-set"/>
</dbReference>
<evidence type="ECO:0000256" key="2">
    <source>
        <dbReference type="ARBA" id="ARBA00004613"/>
    </source>
</evidence>
<dbReference type="InterPro" id="IPR007110">
    <property type="entry name" value="Ig-like_dom"/>
</dbReference>
<evidence type="ECO:0000256" key="9">
    <source>
        <dbReference type="ARBA" id="ARBA00023157"/>
    </source>
</evidence>
<evidence type="ECO:0000256" key="10">
    <source>
        <dbReference type="ARBA" id="ARBA00023319"/>
    </source>
</evidence>
<dbReference type="SMART" id="SM00409">
    <property type="entry name" value="IG"/>
    <property type="match status" value="1"/>
</dbReference>
<reference evidence="15 16" key="1">
    <citation type="journal article" date="2012" name="Nature">
        <title>The bonobo genome compared with the chimpanzee and human genomes.</title>
        <authorList>
            <person name="Prufer K."/>
            <person name="Munch K."/>
            <person name="Hellmann I."/>
            <person name="Akagi K."/>
            <person name="Miller J.R."/>
            <person name="Walenz B."/>
            <person name="Koren S."/>
            <person name="Sutton G."/>
            <person name="Kodira C."/>
            <person name="Winer R."/>
            <person name="Knight J.R."/>
            <person name="Mullikin J.C."/>
            <person name="Meader S.J."/>
            <person name="Ponting C.P."/>
            <person name="Lunter G."/>
            <person name="Higashino S."/>
            <person name="Hobolth A."/>
            <person name="Dutheil J."/>
            <person name="Karakoc E."/>
            <person name="Alkan C."/>
            <person name="Sajjadian S."/>
            <person name="Catacchio C.R."/>
            <person name="Ventura M."/>
            <person name="Marques-Bonet T."/>
            <person name="Eichler E.E."/>
            <person name="Andre C."/>
            <person name="Atencia R."/>
            <person name="Mugisha L."/>
            <person name="Junhold J."/>
            <person name="Patterson N."/>
            <person name="Siebauer M."/>
            <person name="Good J.M."/>
            <person name="Fischer A."/>
            <person name="Ptak S.E."/>
            <person name="Lachmann M."/>
            <person name="Symer D.E."/>
            <person name="Mailund T."/>
            <person name="Schierup M.H."/>
            <person name="Andres A.M."/>
            <person name="Kelso J."/>
            <person name="Paabo S."/>
        </authorList>
    </citation>
    <scope>NUCLEOTIDE SEQUENCE [LARGE SCALE GENOMIC DNA]</scope>
</reference>
<evidence type="ECO:0000256" key="6">
    <source>
        <dbReference type="ARBA" id="ARBA00022859"/>
    </source>
</evidence>
<dbReference type="InterPro" id="IPR013783">
    <property type="entry name" value="Ig-like_fold"/>
</dbReference>
<dbReference type="PANTHER" id="PTHR23266">
    <property type="entry name" value="IMMUNOGLOBULIN HEAVY CHAIN"/>
    <property type="match status" value="1"/>
</dbReference>
<dbReference type="GeneTree" id="ENSGT01050000244871"/>
<dbReference type="SMART" id="SM00406">
    <property type="entry name" value="IGv"/>
    <property type="match status" value="1"/>
</dbReference>
<keyword evidence="5" id="KW-0732">Signal</keyword>
<dbReference type="Proteomes" id="UP000240080">
    <property type="component" value="Chromosome 14"/>
</dbReference>
<dbReference type="Pfam" id="PF07686">
    <property type="entry name" value="V-set"/>
    <property type="match status" value="1"/>
</dbReference>
<keyword evidence="8" id="KW-0472">Membrane</keyword>
<dbReference type="OMA" id="WIARITN"/>
<organism evidence="15 16">
    <name type="scientific">Pan paniscus</name>
    <name type="common">Pygmy chimpanzee</name>
    <name type="synonym">Bonobo</name>
    <dbReference type="NCBI Taxonomy" id="9597"/>
    <lineage>
        <taxon>Eukaryota</taxon>
        <taxon>Metazoa</taxon>
        <taxon>Chordata</taxon>
        <taxon>Craniata</taxon>
        <taxon>Vertebrata</taxon>
        <taxon>Euteleostomi</taxon>
        <taxon>Mammalia</taxon>
        <taxon>Eutheria</taxon>
        <taxon>Euarchontoglires</taxon>
        <taxon>Primates</taxon>
        <taxon>Haplorrhini</taxon>
        <taxon>Catarrhini</taxon>
        <taxon>Hominidae</taxon>
        <taxon>Pan</taxon>
    </lineage>
</organism>
<keyword evidence="12" id="KW-1280">Immunoglobulin</keyword>
<dbReference type="FunFam" id="2.60.40.10:FF:000942">
    <property type="entry name" value="Immunoglobulin heavy variable 3-23"/>
    <property type="match status" value="1"/>
</dbReference>
<dbReference type="CDD" id="cd04981">
    <property type="entry name" value="IgV_H"/>
    <property type="match status" value="1"/>
</dbReference>
<dbReference type="InterPro" id="IPR050199">
    <property type="entry name" value="IgHV"/>
</dbReference>
<dbReference type="InterPro" id="IPR036179">
    <property type="entry name" value="Ig-like_dom_sf"/>
</dbReference>
<dbReference type="InterPro" id="IPR003599">
    <property type="entry name" value="Ig_sub"/>
</dbReference>
<evidence type="ECO:0000259" key="14">
    <source>
        <dbReference type="PROSITE" id="PS50835"/>
    </source>
</evidence>
<dbReference type="GO" id="GO:0002250">
    <property type="term" value="P:adaptive immune response"/>
    <property type="evidence" value="ECO:0007669"/>
    <property type="project" value="UniProtKB-KW"/>
</dbReference>
<keyword evidence="7" id="KW-1064">Adaptive immunity</keyword>
<evidence type="ECO:0000256" key="1">
    <source>
        <dbReference type="ARBA" id="ARBA00004236"/>
    </source>
</evidence>
<evidence type="ECO:0000256" key="12">
    <source>
        <dbReference type="ARBA" id="ARBA00043265"/>
    </source>
</evidence>
<dbReference type="EMBL" id="AJFE02011113">
    <property type="status" value="NOT_ANNOTATED_CDS"/>
    <property type="molecule type" value="Genomic_DNA"/>
</dbReference>
<dbReference type="Gene3D" id="2.60.40.10">
    <property type="entry name" value="Immunoglobulins"/>
    <property type="match status" value="1"/>
</dbReference>
<feature type="region of interest" description="Disordered" evidence="13">
    <location>
        <begin position="106"/>
        <end position="128"/>
    </location>
</feature>
<evidence type="ECO:0000256" key="5">
    <source>
        <dbReference type="ARBA" id="ARBA00022729"/>
    </source>
</evidence>
<dbReference type="SUPFAM" id="SSF48726">
    <property type="entry name" value="Immunoglobulin"/>
    <property type="match status" value="1"/>
</dbReference>
<keyword evidence="3" id="KW-1003">Cell membrane</keyword>
<comment type="subunit">
    <text evidence="11">Immunoglobulins are composed of two identical heavy chains and two identical light chains; disulfide-linked.</text>
</comment>
<evidence type="ECO:0000313" key="15">
    <source>
        <dbReference type="Ensembl" id="ENSPPAP00000001466.1"/>
    </source>
</evidence>
<dbReference type="AlphaFoldDB" id="A0A2R8ZD60"/>
<name>A0A2R8ZD60_PANPA</name>
<keyword evidence="6" id="KW-0391">Immunity</keyword>
<sequence>EVQLVESGGGLVQPGGSLRLSCAASGFTFSSYAMHWVRQAPGKGLEWVSLIYSGDSTYYADSVKGRFTISRDNSKNTLYLQMGSLRAEDTAVYYCARDTVRGSQCGTMQKPPCRNAGESQLQGALRTH</sequence>
<evidence type="ECO:0000313" key="16">
    <source>
        <dbReference type="Proteomes" id="UP000240080"/>
    </source>
</evidence>
<keyword evidence="9" id="KW-1015">Disulfide bond</keyword>
<feature type="domain" description="Ig-like" evidence="14">
    <location>
        <begin position="1"/>
        <end position="95"/>
    </location>
</feature>
<reference evidence="15" key="3">
    <citation type="submission" date="2025-09" db="UniProtKB">
        <authorList>
            <consortium name="Ensembl"/>
        </authorList>
    </citation>
    <scope>IDENTIFICATION</scope>
</reference>
<evidence type="ECO:0000256" key="4">
    <source>
        <dbReference type="ARBA" id="ARBA00022525"/>
    </source>
</evidence>
<evidence type="ECO:0000256" key="13">
    <source>
        <dbReference type="SAM" id="MobiDB-lite"/>
    </source>
</evidence>
<dbReference type="GO" id="GO:0005576">
    <property type="term" value="C:extracellular region"/>
    <property type="evidence" value="ECO:0007669"/>
    <property type="project" value="UniProtKB-SubCell"/>
</dbReference>
<dbReference type="GO" id="GO:0019814">
    <property type="term" value="C:immunoglobulin complex"/>
    <property type="evidence" value="ECO:0007669"/>
    <property type="project" value="UniProtKB-KW"/>
</dbReference>
<dbReference type="Ensembl" id="ENSPPAT00000007221.1">
    <property type="protein sequence ID" value="ENSPPAP00000001466.1"/>
    <property type="gene ID" value="ENSPPAG00000006735.1"/>
</dbReference>
<proteinExistence type="predicted"/>
<keyword evidence="10" id="KW-0393">Immunoglobulin domain</keyword>
<accession>A0A2R8ZD60</accession>
<keyword evidence="16" id="KW-1185">Reference proteome</keyword>
<dbReference type="PROSITE" id="PS50835">
    <property type="entry name" value="IG_LIKE"/>
    <property type="match status" value="1"/>
</dbReference>